<dbReference type="PANTHER" id="PTHR11545:SF2">
    <property type="entry name" value="LARGE RIBOSOMAL SUBUNIT PROTEIN UL13M"/>
    <property type="match status" value="1"/>
</dbReference>
<evidence type="ECO:0000313" key="6">
    <source>
        <dbReference type="EMBL" id="CAB5031171.1"/>
    </source>
</evidence>
<proteinExistence type="inferred from homology"/>
<protein>
    <submittedName>
        <fullName evidence="6">Unannotated protein</fullName>
    </submittedName>
</protein>
<dbReference type="InterPro" id="IPR005823">
    <property type="entry name" value="Ribosomal_uL13_bac-type"/>
</dbReference>
<feature type="region of interest" description="Disordered" evidence="4">
    <location>
        <begin position="133"/>
        <end position="154"/>
    </location>
</feature>
<dbReference type="HAMAP" id="MF_01366">
    <property type="entry name" value="Ribosomal_uL13"/>
    <property type="match status" value="1"/>
</dbReference>
<dbReference type="NCBIfam" id="TIGR01066">
    <property type="entry name" value="rplM_bact"/>
    <property type="match status" value="1"/>
</dbReference>
<evidence type="ECO:0000256" key="1">
    <source>
        <dbReference type="ARBA" id="ARBA00006227"/>
    </source>
</evidence>
<dbReference type="GO" id="GO:0017148">
    <property type="term" value="P:negative regulation of translation"/>
    <property type="evidence" value="ECO:0007669"/>
    <property type="project" value="TreeGrafter"/>
</dbReference>
<evidence type="ECO:0000256" key="4">
    <source>
        <dbReference type="SAM" id="MobiDB-lite"/>
    </source>
</evidence>
<dbReference type="GO" id="GO:0003729">
    <property type="term" value="F:mRNA binding"/>
    <property type="evidence" value="ECO:0007669"/>
    <property type="project" value="TreeGrafter"/>
</dbReference>
<gene>
    <name evidence="5" type="ORF">UFOPK3427_00713</name>
    <name evidence="6" type="ORF">UFOPK4112_01663</name>
</gene>
<keyword evidence="2" id="KW-0689">Ribosomal protein</keyword>
<dbReference type="InterPro" id="IPR023563">
    <property type="entry name" value="Ribosomal_uL13_CS"/>
</dbReference>
<dbReference type="Gene3D" id="3.90.1180.10">
    <property type="entry name" value="Ribosomal protein L13"/>
    <property type="match status" value="1"/>
</dbReference>
<dbReference type="GO" id="GO:0022625">
    <property type="term" value="C:cytosolic large ribosomal subunit"/>
    <property type="evidence" value="ECO:0007669"/>
    <property type="project" value="TreeGrafter"/>
</dbReference>
<dbReference type="FunFam" id="3.90.1180.10:FF:000001">
    <property type="entry name" value="50S ribosomal protein L13"/>
    <property type="match status" value="1"/>
</dbReference>
<dbReference type="PANTHER" id="PTHR11545">
    <property type="entry name" value="RIBOSOMAL PROTEIN L13"/>
    <property type="match status" value="1"/>
</dbReference>
<dbReference type="GO" id="GO:0003735">
    <property type="term" value="F:structural constituent of ribosome"/>
    <property type="evidence" value="ECO:0007669"/>
    <property type="project" value="InterPro"/>
</dbReference>
<organism evidence="6">
    <name type="scientific">freshwater metagenome</name>
    <dbReference type="NCBI Taxonomy" id="449393"/>
    <lineage>
        <taxon>unclassified sequences</taxon>
        <taxon>metagenomes</taxon>
        <taxon>ecological metagenomes</taxon>
    </lineage>
</organism>
<dbReference type="Pfam" id="PF00572">
    <property type="entry name" value="Ribosomal_L13"/>
    <property type="match status" value="1"/>
</dbReference>
<dbReference type="SUPFAM" id="SSF52161">
    <property type="entry name" value="Ribosomal protein L13"/>
    <property type="match status" value="1"/>
</dbReference>
<evidence type="ECO:0000313" key="5">
    <source>
        <dbReference type="EMBL" id="CAB4869732.1"/>
    </source>
</evidence>
<dbReference type="EMBL" id="CAFBPM010000024">
    <property type="protein sequence ID" value="CAB5031171.1"/>
    <property type="molecule type" value="Genomic_DNA"/>
</dbReference>
<dbReference type="PIRSF" id="PIRSF002181">
    <property type="entry name" value="Ribosomal_L13"/>
    <property type="match status" value="1"/>
</dbReference>
<evidence type="ECO:0000256" key="3">
    <source>
        <dbReference type="ARBA" id="ARBA00023274"/>
    </source>
</evidence>
<dbReference type="InterPro" id="IPR036899">
    <property type="entry name" value="Ribosomal_uL13_sf"/>
</dbReference>
<comment type="similarity">
    <text evidence="1">Belongs to the universal ribosomal protein uL13 family.</text>
</comment>
<keyword evidence="3" id="KW-0687">Ribonucleoprotein</keyword>
<sequence>MRSSVRTYSPKASEINRSWYLIDADGMVLGRLATEAARILRGKHRPYFAQHMDTGDHVVVINADKIVMTSNKADNKLAYHHSGYPGGLRSKSYAKLMEEDSTIVVERAIRGMIPKNRLGRQQFTKLKVYAGTEHPHEAQNPTPHDIPGARRVSS</sequence>
<reference evidence="6" key="1">
    <citation type="submission" date="2020-05" db="EMBL/GenBank/DDBJ databases">
        <authorList>
            <person name="Chiriac C."/>
            <person name="Salcher M."/>
            <person name="Ghai R."/>
            <person name="Kavagutti S V."/>
        </authorList>
    </citation>
    <scope>NUCLEOTIDE SEQUENCE</scope>
</reference>
<name>A0A6J7RQN4_9ZZZZ</name>
<dbReference type="GO" id="GO:0006412">
    <property type="term" value="P:translation"/>
    <property type="evidence" value="ECO:0007669"/>
    <property type="project" value="InterPro"/>
</dbReference>
<dbReference type="InterPro" id="IPR005822">
    <property type="entry name" value="Ribosomal_uL13"/>
</dbReference>
<evidence type="ECO:0000256" key="2">
    <source>
        <dbReference type="ARBA" id="ARBA00022980"/>
    </source>
</evidence>
<dbReference type="AlphaFoldDB" id="A0A6J7RQN4"/>
<dbReference type="EMBL" id="CAFBLT010000001">
    <property type="protein sequence ID" value="CAB4869732.1"/>
    <property type="molecule type" value="Genomic_DNA"/>
</dbReference>
<accession>A0A6J7RQN4</accession>
<dbReference type="PROSITE" id="PS00783">
    <property type="entry name" value="RIBOSOMAL_L13"/>
    <property type="match status" value="1"/>
</dbReference>
<dbReference type="CDD" id="cd00392">
    <property type="entry name" value="Ribosomal_L13"/>
    <property type="match status" value="1"/>
</dbReference>